<evidence type="ECO:0000313" key="2">
    <source>
        <dbReference type="Proteomes" id="UP000225706"/>
    </source>
</evidence>
<protein>
    <submittedName>
        <fullName evidence="1">Uncharacterized protein</fullName>
    </submittedName>
</protein>
<reference evidence="2" key="1">
    <citation type="journal article" date="2017" name="bioRxiv">
        <title>Comparative analysis of the genomes of Stylophora pistillata and Acropora digitifera provides evidence for extensive differences between species of corals.</title>
        <authorList>
            <person name="Voolstra C.R."/>
            <person name="Li Y."/>
            <person name="Liew Y.J."/>
            <person name="Baumgarten S."/>
            <person name="Zoccola D."/>
            <person name="Flot J.-F."/>
            <person name="Tambutte S."/>
            <person name="Allemand D."/>
            <person name="Aranda M."/>
        </authorList>
    </citation>
    <scope>NUCLEOTIDE SEQUENCE [LARGE SCALE GENOMIC DNA]</scope>
</reference>
<evidence type="ECO:0000313" key="1">
    <source>
        <dbReference type="EMBL" id="PFX18032.1"/>
    </source>
</evidence>
<dbReference type="AlphaFoldDB" id="A0A2B4RP63"/>
<dbReference type="Proteomes" id="UP000225706">
    <property type="component" value="Unassembled WGS sequence"/>
</dbReference>
<accession>A0A2B4RP63</accession>
<keyword evidence="2" id="KW-1185">Reference proteome</keyword>
<proteinExistence type="predicted"/>
<sequence length="142" mass="15846">MVHLQEALLESLIVAISFTPTDKLEPGNDAWQENVQEWPQIDDGIPFSYILNVKVVDIEYIGKFKDQKAYSYWHLPCAGLSEEVADSIESWACYSCLGDIAYVDDASDSDSELNINYIASSSCNVVDLAHNLTTAVDSRTIY</sequence>
<organism evidence="1 2">
    <name type="scientific">Stylophora pistillata</name>
    <name type="common">Smooth cauliflower coral</name>
    <dbReference type="NCBI Taxonomy" id="50429"/>
    <lineage>
        <taxon>Eukaryota</taxon>
        <taxon>Metazoa</taxon>
        <taxon>Cnidaria</taxon>
        <taxon>Anthozoa</taxon>
        <taxon>Hexacorallia</taxon>
        <taxon>Scleractinia</taxon>
        <taxon>Astrocoeniina</taxon>
        <taxon>Pocilloporidae</taxon>
        <taxon>Stylophora</taxon>
    </lineage>
</organism>
<name>A0A2B4RP63_STYPI</name>
<dbReference type="EMBL" id="LSMT01000435">
    <property type="protein sequence ID" value="PFX18032.1"/>
    <property type="molecule type" value="Genomic_DNA"/>
</dbReference>
<gene>
    <name evidence="1" type="ORF">AWC38_SpisGene17622</name>
</gene>
<comment type="caution">
    <text evidence="1">The sequence shown here is derived from an EMBL/GenBank/DDBJ whole genome shotgun (WGS) entry which is preliminary data.</text>
</comment>